<dbReference type="InterPro" id="IPR030459">
    <property type="entry name" value="Glyco_hydro_31_CS"/>
</dbReference>
<comment type="similarity">
    <text evidence="2 8">Belongs to the glycosyl hydrolase 31 family.</text>
</comment>
<dbReference type="InterPro" id="IPR048395">
    <property type="entry name" value="Glyco_hydro_31_C"/>
</dbReference>
<keyword evidence="7 8" id="KW-0326">Glycosidase</keyword>
<dbReference type="Gene3D" id="3.20.20.80">
    <property type="entry name" value="Glycosidases"/>
    <property type="match status" value="2"/>
</dbReference>
<dbReference type="SUPFAM" id="SSF51445">
    <property type="entry name" value="(Trans)glycosidases"/>
    <property type="match status" value="1"/>
</dbReference>
<dbReference type="InterPro" id="IPR013780">
    <property type="entry name" value="Glyco_hydro_b"/>
</dbReference>
<dbReference type="InterPro" id="IPR011013">
    <property type="entry name" value="Gal_mutarotase_sf_dom"/>
</dbReference>
<dbReference type="FunFam" id="2.60.40.1760:FF:000005">
    <property type="entry name" value="Putative alpha-glucosidase AgdA"/>
    <property type="match status" value="1"/>
</dbReference>
<comment type="catalytic activity">
    <reaction evidence="1">
        <text>Hydrolysis of terminal, non-reducing (1-&gt;4)-linked alpha-D-glucose residues with release of alpha-D-glucose.</text>
        <dbReference type="EC" id="3.2.1.20"/>
    </reaction>
</comment>
<dbReference type="PROSITE" id="PS00707">
    <property type="entry name" value="GLYCOSYL_HYDROL_F31_2"/>
    <property type="match status" value="1"/>
</dbReference>
<evidence type="ECO:0000256" key="8">
    <source>
        <dbReference type="RuleBase" id="RU361185"/>
    </source>
</evidence>
<dbReference type="GO" id="GO:0005975">
    <property type="term" value="P:carbohydrate metabolic process"/>
    <property type="evidence" value="ECO:0007669"/>
    <property type="project" value="InterPro"/>
</dbReference>
<dbReference type="FunFam" id="2.60.40.1180:FF:000001">
    <property type="entry name" value="Maltase-glucoamylase, intestinal"/>
    <property type="match status" value="1"/>
</dbReference>
<evidence type="ECO:0000256" key="3">
    <source>
        <dbReference type="ARBA" id="ARBA00012741"/>
    </source>
</evidence>
<gene>
    <name evidence="12" type="ORF">QTJ16_004224</name>
</gene>
<dbReference type="SUPFAM" id="SSF51011">
    <property type="entry name" value="Glycosyl hydrolase domain"/>
    <property type="match status" value="1"/>
</dbReference>
<dbReference type="PANTHER" id="PTHR22762:SF133">
    <property type="entry name" value="P-TYPE DOMAIN-CONTAINING PROTEIN"/>
    <property type="match status" value="1"/>
</dbReference>
<sequence>MNGKTLLALGAFGASVATVSGQSSTYALQTTSTESFRSIFTVPADADDSVPLIPSIYDSQAANAQDVCPGYTASNLVRTPYGWTALLSLAGEACNVYGTDVDVLNLTVEYQSSDRLHIEITPAYTGPSNASWFVLPGVLVDKPTLDPDAASATLDNDLNFVWSNEPSFSFAVLRRSTGDVLFDTTGTKLIFENQFVEFSSSLPENYNLYGLGEVIHGLRVGNNFTRTFWAADVGDPIDDNIYGNHPFYLDTRYYEVDETTGNLTYAANATNASAEYVSYSHGVYIRNAHGQEVLMRPSNITWRTLGGSIDLYFYAGPTPDKVTKAYQTSAIGLPAMQQYFTFGFHQCRWGYANWTELQDVVDNFKKFGIPLENIWTDIDYMNQYRDFENDQNTFSYSEGAKFLSQLHDNGQHYIPIVDSAIYVPNPENASDAYAPFARGNQTNSFMLNPDGSLYIGSVWPGYTVFPDWIGSVLNNTGAFAWWKNEMALWHQHIAFDGIWIDMSEVSSFCVGSCGSNNLTLNPVHPPFSLPGEPGSVIYGYPEGFNVTNATEFASASAASASAASAVSATASPTASTSTTYLRTKPTPGSRSLEYPPYVIDNIQGALDVHAVSPNATHHGGTQEYDYHNLFGTQIFNATYHALLSVFPTKRPFIIGRSTFSGSGKWAGHWGGDNTSLWAYMYFSISQALSFSLFGIPMFGVDTCGFNGNSDEELCNRWMQLSAFFPFYRNHNTLSANPQEPYVWASVAEASRVAMKIRYTLLPYIYTTFYLSHTTGSTVMRALAWEFTSDPLLAAVDQQFLVGGSLMITPVLAQGATTVDGVFPGVGKGEVWYDWYNQSAITAALGQNVTIDAPLGHIPVYIRGGSVLPIQEAGMTTRECRSNPWGLIAATSLEGTASGQLYVDDGESLLQNSTLWVEFSLTGSTLYASARGTYNDTNPLANVTILGVSSRVSNVTLNGARLHSGWTYNSTSQVLDIKRLSNSTASGAWANDWTLKWS</sequence>
<evidence type="ECO:0000259" key="10">
    <source>
        <dbReference type="Pfam" id="PF01055"/>
    </source>
</evidence>
<dbReference type="PANTHER" id="PTHR22762">
    <property type="entry name" value="ALPHA-GLUCOSIDASE"/>
    <property type="match status" value="1"/>
</dbReference>
<feature type="domain" description="Glycoside hydrolase family 31 TIM barrel" evidence="10">
    <location>
        <begin position="334"/>
        <end position="766"/>
    </location>
</feature>
<evidence type="ECO:0000256" key="4">
    <source>
        <dbReference type="ARBA" id="ARBA00022729"/>
    </source>
</evidence>
<evidence type="ECO:0000313" key="13">
    <source>
        <dbReference type="Proteomes" id="UP001285354"/>
    </source>
</evidence>
<dbReference type="EC" id="3.2.1.20" evidence="3"/>
<dbReference type="GO" id="GO:0030246">
    <property type="term" value="F:carbohydrate binding"/>
    <property type="evidence" value="ECO:0007669"/>
    <property type="project" value="InterPro"/>
</dbReference>
<dbReference type="SUPFAM" id="SSF74650">
    <property type="entry name" value="Galactose mutarotase-like"/>
    <property type="match status" value="1"/>
</dbReference>
<evidence type="ECO:0000256" key="6">
    <source>
        <dbReference type="ARBA" id="ARBA00023180"/>
    </source>
</evidence>
<reference evidence="12" key="1">
    <citation type="submission" date="2023-06" db="EMBL/GenBank/DDBJ databases">
        <title>Draft genome of Marssonina rosae.</title>
        <authorList>
            <person name="Cheng Q."/>
        </authorList>
    </citation>
    <scope>NUCLEOTIDE SEQUENCE</scope>
    <source>
        <strain evidence="12">R4</strain>
    </source>
</reference>
<dbReference type="InterPro" id="IPR017853">
    <property type="entry name" value="GH"/>
</dbReference>
<dbReference type="Pfam" id="PF21365">
    <property type="entry name" value="Glyco_hydro_31_3rd"/>
    <property type="match status" value="1"/>
</dbReference>
<evidence type="ECO:0000256" key="2">
    <source>
        <dbReference type="ARBA" id="ARBA00007806"/>
    </source>
</evidence>
<comment type="caution">
    <text evidence="12">The sequence shown here is derived from an EMBL/GenBank/DDBJ whole genome shotgun (WGS) entry which is preliminary data.</text>
</comment>
<dbReference type="Pfam" id="PF01055">
    <property type="entry name" value="Glyco_hydro_31_2nd"/>
    <property type="match status" value="1"/>
</dbReference>
<evidence type="ECO:0000256" key="7">
    <source>
        <dbReference type="ARBA" id="ARBA00023295"/>
    </source>
</evidence>
<feature type="signal peptide" evidence="9">
    <location>
        <begin position="1"/>
        <end position="21"/>
    </location>
</feature>
<protein>
    <recommendedName>
        <fullName evidence="3">alpha-glucosidase</fullName>
        <ecNumber evidence="3">3.2.1.20</ecNumber>
    </recommendedName>
</protein>
<feature type="chain" id="PRO_5042159583" description="alpha-glucosidase" evidence="9">
    <location>
        <begin position="22"/>
        <end position="997"/>
    </location>
</feature>
<dbReference type="AlphaFoldDB" id="A0AAD9WFH5"/>
<dbReference type="InterPro" id="IPR000322">
    <property type="entry name" value="Glyco_hydro_31_TIM"/>
</dbReference>
<dbReference type="Gene3D" id="2.60.40.1180">
    <property type="entry name" value="Golgi alpha-mannosidase II"/>
    <property type="match status" value="2"/>
</dbReference>
<evidence type="ECO:0000256" key="9">
    <source>
        <dbReference type="SAM" id="SignalP"/>
    </source>
</evidence>
<organism evidence="12 13">
    <name type="scientific">Diplocarpon rosae</name>
    <dbReference type="NCBI Taxonomy" id="946125"/>
    <lineage>
        <taxon>Eukaryota</taxon>
        <taxon>Fungi</taxon>
        <taxon>Dikarya</taxon>
        <taxon>Ascomycota</taxon>
        <taxon>Pezizomycotina</taxon>
        <taxon>Leotiomycetes</taxon>
        <taxon>Helotiales</taxon>
        <taxon>Drepanopezizaceae</taxon>
        <taxon>Diplocarpon</taxon>
    </lineage>
</organism>
<evidence type="ECO:0000256" key="5">
    <source>
        <dbReference type="ARBA" id="ARBA00022801"/>
    </source>
</evidence>
<accession>A0AAD9WFH5</accession>
<dbReference type="EMBL" id="JAUBYV010000005">
    <property type="protein sequence ID" value="KAK2627049.1"/>
    <property type="molecule type" value="Genomic_DNA"/>
</dbReference>
<proteinExistence type="inferred from homology"/>
<keyword evidence="13" id="KW-1185">Reference proteome</keyword>
<dbReference type="GO" id="GO:0004558">
    <property type="term" value="F:alpha-1,4-glucosidase activity"/>
    <property type="evidence" value="ECO:0007669"/>
    <property type="project" value="UniProtKB-EC"/>
</dbReference>
<name>A0AAD9WFH5_9HELO</name>
<dbReference type="CDD" id="cd14752">
    <property type="entry name" value="GH31_N"/>
    <property type="match status" value="1"/>
</dbReference>
<feature type="domain" description="Glycosyl hydrolase family 31 C-terminal" evidence="11">
    <location>
        <begin position="775"/>
        <end position="867"/>
    </location>
</feature>
<keyword evidence="5 8" id="KW-0378">Hydrolase</keyword>
<dbReference type="CDD" id="cd06602">
    <property type="entry name" value="GH31_MGAM_SI_GAA"/>
    <property type="match status" value="1"/>
</dbReference>
<keyword evidence="6" id="KW-0325">Glycoprotein</keyword>
<dbReference type="FunFam" id="3.20.20.80:FF:000138">
    <property type="entry name" value="Putative alpha-glucosidase AgdA"/>
    <property type="match status" value="1"/>
</dbReference>
<keyword evidence="4 9" id="KW-0732">Signal</keyword>
<evidence type="ECO:0000313" key="12">
    <source>
        <dbReference type="EMBL" id="KAK2627049.1"/>
    </source>
</evidence>
<dbReference type="Gene3D" id="2.60.40.1760">
    <property type="entry name" value="glycosyl hydrolase (family 31)"/>
    <property type="match status" value="1"/>
</dbReference>
<evidence type="ECO:0000256" key="1">
    <source>
        <dbReference type="ARBA" id="ARBA00001657"/>
    </source>
</evidence>
<dbReference type="PROSITE" id="PS00129">
    <property type="entry name" value="GLYCOSYL_HYDROL_F31_1"/>
    <property type="match status" value="1"/>
</dbReference>
<dbReference type="Proteomes" id="UP001285354">
    <property type="component" value="Unassembled WGS sequence"/>
</dbReference>
<dbReference type="InterPro" id="IPR030458">
    <property type="entry name" value="Glyco_hydro_31_AS"/>
</dbReference>
<evidence type="ECO:0000259" key="11">
    <source>
        <dbReference type="Pfam" id="PF21365"/>
    </source>
</evidence>